<sequence length="232" mass="25692">MKKVIIYDKDGTLLDYHKIWQPYAHKCINDFVDEFNLDKDVDDIGETLGLKEGEIMPNSVIASGTGDDIHRAFESLHEGGGKWAKAYYEENLDMLVENMALIEGAVEALKTGQELGYKNMILTSDSRQSTLNFIKKFELEYYISEIVCGDDTPYSKPDIRVLDAQVEAGLNLKEVVMVGDNSADTLLGKEEGVTTIGVLSGTCENIHLVGADLIVDSVKDLFVDGKFILDEA</sequence>
<dbReference type="NCBIfam" id="TIGR01549">
    <property type="entry name" value="HAD-SF-IA-v1"/>
    <property type="match status" value="1"/>
</dbReference>
<dbReference type="Pfam" id="PF13419">
    <property type="entry name" value="HAD_2"/>
    <property type="match status" value="1"/>
</dbReference>
<dbReference type="InterPro" id="IPR036412">
    <property type="entry name" value="HAD-like_sf"/>
</dbReference>
<protein>
    <submittedName>
        <fullName evidence="1">Pyrophosphatase PpaX</fullName>
    </submittedName>
</protein>
<comment type="caution">
    <text evidence="1">The sequence shown here is derived from an EMBL/GenBank/DDBJ whole genome shotgun (WGS) entry which is preliminary data.</text>
</comment>
<accession>A0A6V7R0J9</accession>
<dbReference type="InterPro" id="IPR023214">
    <property type="entry name" value="HAD_sf"/>
</dbReference>
<name>A0A6V7R0J9_9BACL</name>
<dbReference type="InterPro" id="IPR041492">
    <property type="entry name" value="HAD_2"/>
</dbReference>
<dbReference type="GO" id="GO:0008967">
    <property type="term" value="F:phosphoglycolate phosphatase activity"/>
    <property type="evidence" value="ECO:0007669"/>
    <property type="project" value="TreeGrafter"/>
</dbReference>
<gene>
    <name evidence="1" type="primary">ppaX</name>
    <name evidence="1" type="ORF">JEOSCH030_00095</name>
</gene>
<keyword evidence="2" id="KW-1185">Reference proteome</keyword>
<dbReference type="AlphaFoldDB" id="A0A6V7R0J9"/>
<reference evidence="1 2" key="1">
    <citation type="submission" date="2020-07" db="EMBL/GenBank/DDBJ databases">
        <authorList>
            <person name="Criscuolo A."/>
        </authorList>
    </citation>
    <scope>NUCLEOTIDE SEQUENCE [LARGE SCALE GENOMIC DNA]</scope>
    <source>
        <strain evidence="2">CIP 111030</strain>
    </source>
</reference>
<dbReference type="InterPro" id="IPR023198">
    <property type="entry name" value="PGP-like_dom2"/>
</dbReference>
<dbReference type="SFLD" id="SFLDG01129">
    <property type="entry name" value="C1.5:_HAD__Beta-PGM__Phosphata"/>
    <property type="match status" value="1"/>
</dbReference>
<dbReference type="PANTHER" id="PTHR43434:SF1">
    <property type="entry name" value="PHOSPHOGLYCOLATE PHOSPHATASE"/>
    <property type="match status" value="1"/>
</dbReference>
<dbReference type="Gene3D" id="3.40.50.1000">
    <property type="entry name" value="HAD superfamily/HAD-like"/>
    <property type="match status" value="1"/>
</dbReference>
<evidence type="ECO:0000313" key="2">
    <source>
        <dbReference type="Proteomes" id="UP000521032"/>
    </source>
</evidence>
<dbReference type="InterPro" id="IPR050155">
    <property type="entry name" value="HAD-like_hydrolase_sf"/>
</dbReference>
<dbReference type="SFLD" id="SFLDS00003">
    <property type="entry name" value="Haloacid_Dehalogenase"/>
    <property type="match status" value="1"/>
</dbReference>
<dbReference type="GO" id="GO:0006281">
    <property type="term" value="P:DNA repair"/>
    <property type="evidence" value="ECO:0007669"/>
    <property type="project" value="TreeGrafter"/>
</dbReference>
<evidence type="ECO:0000313" key="1">
    <source>
        <dbReference type="EMBL" id="CAD2070826.1"/>
    </source>
</evidence>
<organism evidence="1 2">
    <name type="scientific">Phocicoccus schoeneichii</name>
    <dbReference type="NCBI Taxonomy" id="1812261"/>
    <lineage>
        <taxon>Bacteria</taxon>
        <taxon>Bacillati</taxon>
        <taxon>Bacillota</taxon>
        <taxon>Bacilli</taxon>
        <taxon>Bacillales</taxon>
        <taxon>Salinicoccaceae</taxon>
        <taxon>Phocicoccus</taxon>
    </lineage>
</organism>
<dbReference type="InterPro" id="IPR006439">
    <property type="entry name" value="HAD-SF_hydro_IA"/>
</dbReference>
<dbReference type="EMBL" id="CAJEWE010000003">
    <property type="protein sequence ID" value="CAD2070826.1"/>
    <property type="molecule type" value="Genomic_DNA"/>
</dbReference>
<dbReference type="SUPFAM" id="SSF56784">
    <property type="entry name" value="HAD-like"/>
    <property type="match status" value="1"/>
</dbReference>
<dbReference type="PANTHER" id="PTHR43434">
    <property type="entry name" value="PHOSPHOGLYCOLATE PHOSPHATASE"/>
    <property type="match status" value="1"/>
</dbReference>
<dbReference type="Proteomes" id="UP000521032">
    <property type="component" value="Unassembled WGS sequence"/>
</dbReference>
<proteinExistence type="predicted"/>
<dbReference type="RefSeq" id="WP_186084438.1">
    <property type="nucleotide sequence ID" value="NZ_BMDB01000003.1"/>
</dbReference>
<dbReference type="Gene3D" id="1.10.150.240">
    <property type="entry name" value="Putative phosphatase, domain 2"/>
    <property type="match status" value="1"/>
</dbReference>